<dbReference type="AlphaFoldDB" id="A0A915KAM5"/>
<evidence type="ECO:0000313" key="1">
    <source>
        <dbReference type="Proteomes" id="UP000887565"/>
    </source>
</evidence>
<keyword evidence="1" id="KW-1185">Reference proteome</keyword>
<reference evidence="2" key="1">
    <citation type="submission" date="2022-11" db="UniProtKB">
        <authorList>
            <consortium name="WormBaseParasite"/>
        </authorList>
    </citation>
    <scope>IDENTIFICATION</scope>
</reference>
<protein>
    <submittedName>
        <fullName evidence="2">Uncharacterized protein</fullName>
    </submittedName>
</protein>
<evidence type="ECO:0000313" key="2">
    <source>
        <dbReference type="WBParaSite" id="nRc.2.0.1.t35166-RA"/>
    </source>
</evidence>
<sequence>MYVAQFRLTNWMNRIPECEPAFHHDPGTYICNRFALRPIIFDKDLHMDTAIEEIAIDESDYTLKPHSRFYFYSQLLNIIDFQNRYSFPAPIYSYPFGTSRRETSGHTDFRPQHSETAAIN</sequence>
<dbReference type="Proteomes" id="UP000887565">
    <property type="component" value="Unplaced"/>
</dbReference>
<proteinExistence type="predicted"/>
<organism evidence="1 2">
    <name type="scientific">Romanomermis culicivorax</name>
    <name type="common">Nematode worm</name>
    <dbReference type="NCBI Taxonomy" id="13658"/>
    <lineage>
        <taxon>Eukaryota</taxon>
        <taxon>Metazoa</taxon>
        <taxon>Ecdysozoa</taxon>
        <taxon>Nematoda</taxon>
        <taxon>Enoplea</taxon>
        <taxon>Dorylaimia</taxon>
        <taxon>Mermithida</taxon>
        <taxon>Mermithoidea</taxon>
        <taxon>Mermithidae</taxon>
        <taxon>Romanomermis</taxon>
    </lineage>
</organism>
<dbReference type="WBParaSite" id="nRc.2.0.1.t35166-RA">
    <property type="protein sequence ID" value="nRc.2.0.1.t35166-RA"/>
    <property type="gene ID" value="nRc.2.0.1.g35166"/>
</dbReference>
<name>A0A915KAM5_ROMCU</name>
<accession>A0A915KAM5</accession>